<gene>
    <name evidence="2" type="ORF">V8G54_022370</name>
</gene>
<proteinExistence type="predicted"/>
<feature type="compositionally biased region" description="Basic and acidic residues" evidence="1">
    <location>
        <begin position="715"/>
        <end position="735"/>
    </location>
</feature>
<reference evidence="2 3" key="1">
    <citation type="journal article" date="2023" name="Life. Sci Alliance">
        <title>Evolutionary insights into 3D genome organization and epigenetic landscape of Vigna mungo.</title>
        <authorList>
            <person name="Junaid A."/>
            <person name="Singh B."/>
            <person name="Bhatia S."/>
        </authorList>
    </citation>
    <scope>NUCLEOTIDE SEQUENCE [LARGE SCALE GENOMIC DNA]</scope>
    <source>
        <strain evidence="2">Urdbean</strain>
    </source>
</reference>
<organism evidence="2 3">
    <name type="scientific">Vigna mungo</name>
    <name type="common">Black gram</name>
    <name type="synonym">Phaseolus mungo</name>
    <dbReference type="NCBI Taxonomy" id="3915"/>
    <lineage>
        <taxon>Eukaryota</taxon>
        <taxon>Viridiplantae</taxon>
        <taxon>Streptophyta</taxon>
        <taxon>Embryophyta</taxon>
        <taxon>Tracheophyta</taxon>
        <taxon>Spermatophyta</taxon>
        <taxon>Magnoliopsida</taxon>
        <taxon>eudicotyledons</taxon>
        <taxon>Gunneridae</taxon>
        <taxon>Pentapetalae</taxon>
        <taxon>rosids</taxon>
        <taxon>fabids</taxon>
        <taxon>Fabales</taxon>
        <taxon>Fabaceae</taxon>
        <taxon>Papilionoideae</taxon>
        <taxon>50 kb inversion clade</taxon>
        <taxon>NPAAA clade</taxon>
        <taxon>indigoferoid/millettioid clade</taxon>
        <taxon>Phaseoleae</taxon>
        <taxon>Vigna</taxon>
    </lineage>
</organism>
<feature type="compositionally biased region" description="Basic and acidic residues" evidence="1">
    <location>
        <begin position="756"/>
        <end position="768"/>
    </location>
</feature>
<feature type="compositionally biased region" description="Polar residues" evidence="1">
    <location>
        <begin position="565"/>
        <end position="574"/>
    </location>
</feature>
<feature type="compositionally biased region" description="Basic and acidic residues" evidence="1">
    <location>
        <begin position="405"/>
        <end position="424"/>
    </location>
</feature>
<evidence type="ECO:0000256" key="1">
    <source>
        <dbReference type="SAM" id="MobiDB-lite"/>
    </source>
</evidence>
<dbReference type="EMBL" id="CP144695">
    <property type="protein sequence ID" value="WVZ09024.1"/>
    <property type="molecule type" value="Genomic_DNA"/>
</dbReference>
<feature type="compositionally biased region" description="Basic and acidic residues" evidence="1">
    <location>
        <begin position="803"/>
        <end position="817"/>
    </location>
</feature>
<feature type="compositionally biased region" description="Low complexity" evidence="1">
    <location>
        <begin position="1191"/>
        <end position="1202"/>
    </location>
</feature>
<accession>A0AAQ3RV54</accession>
<evidence type="ECO:0000313" key="2">
    <source>
        <dbReference type="EMBL" id="WVZ09024.1"/>
    </source>
</evidence>
<feature type="compositionally biased region" description="Basic residues" evidence="1">
    <location>
        <begin position="672"/>
        <end position="682"/>
    </location>
</feature>
<feature type="compositionally biased region" description="Basic and acidic residues" evidence="1">
    <location>
        <begin position="1007"/>
        <end position="1020"/>
    </location>
</feature>
<protein>
    <submittedName>
        <fullName evidence="2">Uncharacterized protein</fullName>
    </submittedName>
</protein>
<feature type="region of interest" description="Disordered" evidence="1">
    <location>
        <begin position="529"/>
        <end position="939"/>
    </location>
</feature>
<keyword evidence="3" id="KW-1185">Reference proteome</keyword>
<feature type="compositionally biased region" description="Polar residues" evidence="1">
    <location>
        <begin position="1153"/>
        <end position="1163"/>
    </location>
</feature>
<feature type="compositionally biased region" description="Polar residues" evidence="1">
    <location>
        <begin position="640"/>
        <end position="649"/>
    </location>
</feature>
<evidence type="ECO:0000313" key="3">
    <source>
        <dbReference type="Proteomes" id="UP001374535"/>
    </source>
</evidence>
<feature type="compositionally biased region" description="Polar residues" evidence="1">
    <location>
        <begin position="1125"/>
        <end position="1136"/>
    </location>
</feature>
<feature type="compositionally biased region" description="Polar residues" evidence="1">
    <location>
        <begin position="439"/>
        <end position="453"/>
    </location>
</feature>
<feature type="compositionally biased region" description="Basic and acidic residues" evidence="1">
    <location>
        <begin position="1040"/>
        <end position="1060"/>
    </location>
</feature>
<feature type="region of interest" description="Disordered" evidence="1">
    <location>
        <begin position="994"/>
        <end position="1171"/>
    </location>
</feature>
<feature type="region of interest" description="Disordered" evidence="1">
    <location>
        <begin position="405"/>
        <end position="483"/>
    </location>
</feature>
<feature type="compositionally biased region" description="Basic and acidic residues" evidence="1">
    <location>
        <begin position="897"/>
        <end position="906"/>
    </location>
</feature>
<feature type="region of interest" description="Disordered" evidence="1">
    <location>
        <begin position="138"/>
        <end position="157"/>
    </location>
</feature>
<feature type="compositionally biased region" description="Polar residues" evidence="1">
    <location>
        <begin position="909"/>
        <end position="926"/>
    </location>
</feature>
<dbReference type="Proteomes" id="UP001374535">
    <property type="component" value="Chromosome 6"/>
</dbReference>
<dbReference type="AlphaFoldDB" id="A0AAQ3RV54"/>
<feature type="region of interest" description="Disordered" evidence="1">
    <location>
        <begin position="313"/>
        <end position="339"/>
    </location>
</feature>
<feature type="compositionally biased region" description="Basic and acidic residues" evidence="1">
    <location>
        <begin position="690"/>
        <end position="702"/>
    </location>
</feature>
<feature type="compositionally biased region" description="Polar residues" evidence="1">
    <location>
        <begin position="881"/>
        <end position="893"/>
    </location>
</feature>
<feature type="region of interest" description="Disordered" evidence="1">
    <location>
        <begin position="1191"/>
        <end position="1210"/>
    </location>
</feature>
<name>A0AAQ3RV54_VIGMU</name>
<feature type="compositionally biased region" description="Basic residues" evidence="1">
    <location>
        <begin position="597"/>
        <end position="608"/>
    </location>
</feature>
<feature type="compositionally biased region" description="Polar residues" evidence="1">
    <location>
        <begin position="788"/>
        <end position="797"/>
    </location>
</feature>
<sequence length="1210" mass="132585">MDTHNNRVVYIDTNLDTRFALLVSDHDTVADLKSRSILSEHPLCFPQIGQIQINGIKVMRKGHFYHLVDSMPVRSAFTPSQSWFVNVDATVVRECSQNYQVATLGIVSNALTGRGDNAIGSPSKGVLQLENKPVENVDVPVPSPCVSQHTGKGAGEKLDTGVKSSVENIELPGSAIEYEVDGTNKNIGGVCVVRKERNSKSVSDSSRKGKVKRKKEDAFRDDTSNVDDASVVVLSDCAIQQDIEKTLENTNKEVIMEIEVLKEHQHTDGNNSNTKSDLDTAVSMKEASEPELIADKKHKKRKWSLINDSKETFKEETAAQKDEAHKSDEAHEERKELKDQFELRNENYRYGVEYKDDKVTGDILDTVSPAKKKRKCKKEKSLSKAKLINDYNVDISSHHDLENLQKIKNSNDDQSAEKFSDTDPLRTILQGRKRKGKKNSSNPHETPLISSSRNVEEDHSSIQKGGQEEISLSKGPHMSMGKTAIDNMETRTDACKEGIQSTEKTTENYNNHADIEIIAHPANVVGYMELTEDNGKNEAGQIEGADEGRELSQQNDPKLMLLDKSTPSNQNNSDAKVGELNVTSKVVDVNGSTESRRSKKEKKNKKKDNGKNEAGQIEGAEEGRELSQQNDPKPMLLDKSTPSNQNNSDAKVGELNVTSKVVDVNGSTESRRSKKEKKKKKDKNSGGESPFREGTGHVDASESKNGIMEKKKKIDKNSGGESPFREGTAHVDASESKNGIMEKKKKKDKNSGGESPFREGTGHVDASESKNGIMKSIGATNCDPKSGNAETAENPLNQIGEKIQQEEMHGTSDKEVEFNIESAENTGKRQRKKSNDKHSSISKSMLNMLLKDQGDNKNLSSSSDRETHAKSSVAVTKKRNSASTKSSKKSCITNAELVKDSVRLEPSDSPYNSGSKDAVQLSTQSPGEKGDGNLEAPSKTLKVNADEQFLSWKQPGETNLSDGILVDKMNETEMKGIETMTRKNIHQLEATIGQAQAKDLSSSQKLSSKEDLDVRIHPGEKVPNAHRSGQESKVSGNRTVIEENKKTRVKASEKKRDLEKQRKHVPVSNSKLEGSIKRVQNKAGKASGNNVHGDVGKTPQKKSLLSGAIFKDDSSSSSDGEVGNSGASTRTPSDNPLLSDEDSSSGSYGGQSPENGGKSSSKAHLTDTKKMSIDDVVRSSSWFKMAKITASQLQESQSQSLEFVPDSLVD</sequence>
<feature type="region of interest" description="Disordered" evidence="1">
    <location>
        <begin position="198"/>
        <end position="222"/>
    </location>
</feature>